<dbReference type="Proteomes" id="UP000199572">
    <property type="component" value="Unassembled WGS sequence"/>
</dbReference>
<reference evidence="7" key="1">
    <citation type="submission" date="2016-10" db="EMBL/GenBank/DDBJ databases">
        <authorList>
            <person name="Varghese N."/>
            <person name="Submissions S."/>
        </authorList>
    </citation>
    <scope>NUCLEOTIDE SEQUENCE [LARGE SCALE GENOMIC DNA]</scope>
    <source>
        <strain evidence="7">DSM 18610</strain>
    </source>
</reference>
<dbReference type="Pfam" id="PF00440">
    <property type="entry name" value="TetR_N"/>
    <property type="match status" value="1"/>
</dbReference>
<proteinExistence type="predicted"/>
<dbReference type="InterPro" id="IPR009057">
    <property type="entry name" value="Homeodomain-like_sf"/>
</dbReference>
<dbReference type="PANTHER" id="PTHR43479:SF11">
    <property type="entry name" value="ACREF_ENVCD OPERON REPRESSOR-RELATED"/>
    <property type="match status" value="1"/>
</dbReference>
<dbReference type="EMBL" id="FOGG01000010">
    <property type="protein sequence ID" value="SER49327.1"/>
    <property type="molecule type" value="Genomic_DNA"/>
</dbReference>
<evidence type="ECO:0000256" key="4">
    <source>
        <dbReference type="PROSITE-ProRule" id="PRU00335"/>
    </source>
</evidence>
<evidence type="ECO:0000259" key="5">
    <source>
        <dbReference type="PROSITE" id="PS50977"/>
    </source>
</evidence>
<keyword evidence="7" id="KW-1185">Reference proteome</keyword>
<evidence type="ECO:0000256" key="1">
    <source>
        <dbReference type="ARBA" id="ARBA00023015"/>
    </source>
</evidence>
<dbReference type="SUPFAM" id="SSF46689">
    <property type="entry name" value="Homeodomain-like"/>
    <property type="match status" value="1"/>
</dbReference>
<evidence type="ECO:0000313" key="7">
    <source>
        <dbReference type="Proteomes" id="UP000199572"/>
    </source>
</evidence>
<evidence type="ECO:0000256" key="2">
    <source>
        <dbReference type="ARBA" id="ARBA00023125"/>
    </source>
</evidence>
<keyword evidence="1" id="KW-0805">Transcription regulation</keyword>
<gene>
    <name evidence="6" type="ORF">SAMN04488023_11028</name>
</gene>
<feature type="DNA-binding region" description="H-T-H motif" evidence="4">
    <location>
        <begin position="35"/>
        <end position="54"/>
    </location>
</feature>
<organism evidence="6 7">
    <name type="scientific">Pedobacter rhizosphaerae</name>
    <dbReference type="NCBI Taxonomy" id="390241"/>
    <lineage>
        <taxon>Bacteria</taxon>
        <taxon>Pseudomonadati</taxon>
        <taxon>Bacteroidota</taxon>
        <taxon>Sphingobacteriia</taxon>
        <taxon>Sphingobacteriales</taxon>
        <taxon>Sphingobacteriaceae</taxon>
        <taxon>Pedobacter</taxon>
    </lineage>
</organism>
<dbReference type="AlphaFoldDB" id="A0A1H9PMG3"/>
<dbReference type="PRINTS" id="PR00455">
    <property type="entry name" value="HTHTETR"/>
</dbReference>
<feature type="domain" description="HTH tetR-type" evidence="5">
    <location>
        <begin position="12"/>
        <end position="72"/>
    </location>
</feature>
<dbReference type="STRING" id="390241.SAMN04488023_11028"/>
<dbReference type="InterPro" id="IPR025996">
    <property type="entry name" value="MT1864/Rv1816-like_C"/>
</dbReference>
<accession>A0A1H9PMG3</accession>
<dbReference type="OrthoDB" id="594604at2"/>
<dbReference type="RefSeq" id="WP_090883889.1">
    <property type="nucleotide sequence ID" value="NZ_FOGG01000010.1"/>
</dbReference>
<dbReference type="PANTHER" id="PTHR43479">
    <property type="entry name" value="ACREF/ENVCD OPERON REPRESSOR-RELATED"/>
    <property type="match status" value="1"/>
</dbReference>
<dbReference type="Gene3D" id="1.10.357.10">
    <property type="entry name" value="Tetracycline Repressor, domain 2"/>
    <property type="match status" value="1"/>
</dbReference>
<dbReference type="InterPro" id="IPR001647">
    <property type="entry name" value="HTH_TetR"/>
</dbReference>
<dbReference type="InterPro" id="IPR036271">
    <property type="entry name" value="Tet_transcr_reg_TetR-rel_C_sf"/>
</dbReference>
<dbReference type="SUPFAM" id="SSF48498">
    <property type="entry name" value="Tetracyclin repressor-like, C-terminal domain"/>
    <property type="match status" value="1"/>
</dbReference>
<keyword evidence="3" id="KW-0804">Transcription</keyword>
<dbReference type="PROSITE" id="PS50977">
    <property type="entry name" value="HTH_TETR_2"/>
    <property type="match status" value="1"/>
</dbReference>
<protein>
    <submittedName>
        <fullName evidence="6">Transcriptional regulator, TetR family</fullName>
    </submittedName>
</protein>
<dbReference type="Pfam" id="PF13305">
    <property type="entry name" value="TetR_C_33"/>
    <property type="match status" value="1"/>
</dbReference>
<name>A0A1H9PMG3_9SPHI</name>
<sequence>MGITERKQKEKQEMRQRILNGARKVFLQNGYEQTSMRNIASEISYSAGVIYFHFKDKSEIFHELHKEGFSLLLKQLRVLDVLPDPFERLKAGGRVFIQFAQENKDYYNLMFLVEEPIKNPDQSGFQIAVEAINHLHSMVKECQELGRFKEMDSEYFSFMILSAIHGICALFCKDRTASFHSKTNDELMEHGYACFVRLLEKD</sequence>
<dbReference type="InterPro" id="IPR050624">
    <property type="entry name" value="HTH-type_Tx_Regulator"/>
</dbReference>
<evidence type="ECO:0000256" key="3">
    <source>
        <dbReference type="ARBA" id="ARBA00023163"/>
    </source>
</evidence>
<evidence type="ECO:0000313" key="6">
    <source>
        <dbReference type="EMBL" id="SER49327.1"/>
    </source>
</evidence>
<keyword evidence="2 4" id="KW-0238">DNA-binding</keyword>
<dbReference type="GO" id="GO:0003677">
    <property type="term" value="F:DNA binding"/>
    <property type="evidence" value="ECO:0007669"/>
    <property type="project" value="UniProtKB-UniRule"/>
</dbReference>